<gene>
    <name evidence="2" type="ORF">ENV52_06895</name>
</gene>
<sequence>MKFLVDQPLAGLARWLRLCGFDAAVINFSLRKTLPSPAPETYLITRQAGFHQRQREDLLVLAANNPEGQVAEVFRLLKLSRRDLAPLSRCGECNDLLVPVRREAALGLVPDHVYHTQATFFQCPSCKRLYWPGSHPARIIARIQEAIADPPASVLCQNGRSESADSDKA</sequence>
<protein>
    <recommendedName>
        <fullName evidence="1">Mut7-C RNAse domain-containing protein</fullName>
    </recommendedName>
</protein>
<proteinExistence type="predicted"/>
<evidence type="ECO:0000259" key="1">
    <source>
        <dbReference type="Pfam" id="PF01927"/>
    </source>
</evidence>
<feature type="domain" description="Mut7-C RNAse" evidence="1">
    <location>
        <begin position="1"/>
        <end position="141"/>
    </location>
</feature>
<evidence type="ECO:0000313" key="2">
    <source>
        <dbReference type="EMBL" id="HHS29411.1"/>
    </source>
</evidence>
<dbReference type="EMBL" id="DTGR01000111">
    <property type="protein sequence ID" value="HHS29411.1"/>
    <property type="molecule type" value="Genomic_DNA"/>
</dbReference>
<organism evidence="2">
    <name type="scientific">Desulfobacca acetoxidans</name>
    <dbReference type="NCBI Taxonomy" id="60893"/>
    <lineage>
        <taxon>Bacteria</taxon>
        <taxon>Pseudomonadati</taxon>
        <taxon>Thermodesulfobacteriota</taxon>
        <taxon>Desulfobaccia</taxon>
        <taxon>Desulfobaccales</taxon>
        <taxon>Desulfobaccaceae</taxon>
        <taxon>Desulfobacca</taxon>
    </lineage>
</organism>
<dbReference type="PANTHER" id="PTHR39081">
    <property type="entry name" value="MUT7-C DOMAIN-CONTAINING PROTEIN"/>
    <property type="match status" value="1"/>
</dbReference>
<dbReference type="Pfam" id="PF01927">
    <property type="entry name" value="Mut7-C"/>
    <property type="match status" value="1"/>
</dbReference>
<reference evidence="2" key="1">
    <citation type="journal article" date="2020" name="mSystems">
        <title>Genome- and Community-Level Interaction Insights into Carbon Utilization and Element Cycling Functions of Hydrothermarchaeota in Hydrothermal Sediment.</title>
        <authorList>
            <person name="Zhou Z."/>
            <person name="Liu Y."/>
            <person name="Xu W."/>
            <person name="Pan J."/>
            <person name="Luo Z.H."/>
            <person name="Li M."/>
        </authorList>
    </citation>
    <scope>NUCLEOTIDE SEQUENCE [LARGE SCALE GENOMIC DNA]</scope>
    <source>
        <strain evidence="2">SpSt-767</strain>
    </source>
</reference>
<dbReference type="PANTHER" id="PTHR39081:SF1">
    <property type="entry name" value="MUT7-C RNASE DOMAIN-CONTAINING PROTEIN"/>
    <property type="match status" value="1"/>
</dbReference>
<dbReference type="InterPro" id="IPR002782">
    <property type="entry name" value="Mut7-C_RNAse_dom"/>
</dbReference>
<comment type="caution">
    <text evidence="2">The sequence shown here is derived from an EMBL/GenBank/DDBJ whole genome shotgun (WGS) entry which is preliminary data.</text>
</comment>
<name>A0A7V6DPQ3_9BACT</name>
<dbReference type="AlphaFoldDB" id="A0A7V6DPQ3"/>
<accession>A0A7V6DPQ3</accession>